<feature type="region of interest" description="Disordered" evidence="4">
    <location>
        <begin position="494"/>
        <end position="1028"/>
    </location>
</feature>
<dbReference type="SUPFAM" id="SSF117289">
    <property type="entry name" value="Nucleoporin domain"/>
    <property type="match status" value="1"/>
</dbReference>
<feature type="compositionally biased region" description="Basic and acidic residues" evidence="4">
    <location>
        <begin position="849"/>
        <end position="870"/>
    </location>
</feature>
<feature type="compositionally biased region" description="Basic and acidic residues" evidence="4">
    <location>
        <begin position="1165"/>
        <end position="1178"/>
    </location>
</feature>
<feature type="domain" description="Nucleoporin Nup159/Nup146 N-terminal" evidence="6">
    <location>
        <begin position="97"/>
        <end position="453"/>
    </location>
</feature>
<keyword evidence="8" id="KW-1185">Reference proteome</keyword>
<feature type="compositionally biased region" description="Low complexity" evidence="4">
    <location>
        <begin position="889"/>
        <end position="905"/>
    </location>
</feature>
<dbReference type="HOGENOM" id="CLU_250354_0_0_1"/>
<protein>
    <submittedName>
        <fullName evidence="7">KLTH0G09636p</fullName>
    </submittedName>
</protein>
<feature type="compositionally biased region" description="Polar residues" evidence="4">
    <location>
        <begin position="550"/>
        <end position="570"/>
    </location>
</feature>
<feature type="compositionally biased region" description="Polar residues" evidence="4">
    <location>
        <begin position="703"/>
        <end position="739"/>
    </location>
</feature>
<feature type="compositionally biased region" description="Basic and acidic residues" evidence="4">
    <location>
        <begin position="1110"/>
        <end position="1142"/>
    </location>
</feature>
<dbReference type="Gene3D" id="2.130.10.10">
    <property type="entry name" value="YVTN repeat-like/Quinoprotein amine dehydrogenase"/>
    <property type="match status" value="1"/>
</dbReference>
<dbReference type="EMBL" id="CU928171">
    <property type="protein sequence ID" value="CAR25014.1"/>
    <property type="molecule type" value="Genomic_DNA"/>
</dbReference>
<dbReference type="InParanoid" id="C5DMK3"/>
<feature type="compositionally biased region" description="Polar residues" evidence="4">
    <location>
        <begin position="832"/>
        <end position="841"/>
    </location>
</feature>
<dbReference type="InterPro" id="IPR015943">
    <property type="entry name" value="WD40/YVTN_repeat-like_dom_sf"/>
</dbReference>
<feature type="signal peptide" evidence="5">
    <location>
        <begin position="1"/>
        <end position="25"/>
    </location>
</feature>
<organism evidence="7 8">
    <name type="scientific">Lachancea thermotolerans (strain ATCC 56472 / CBS 6340 / NRRL Y-8284)</name>
    <name type="common">Yeast</name>
    <name type="synonym">Kluyveromyces thermotolerans</name>
    <dbReference type="NCBI Taxonomy" id="559295"/>
    <lineage>
        <taxon>Eukaryota</taxon>
        <taxon>Fungi</taxon>
        <taxon>Dikarya</taxon>
        <taxon>Ascomycota</taxon>
        <taxon>Saccharomycotina</taxon>
        <taxon>Saccharomycetes</taxon>
        <taxon>Saccharomycetales</taxon>
        <taxon>Saccharomycetaceae</taxon>
        <taxon>Lachancea</taxon>
    </lineage>
</organism>
<dbReference type="Proteomes" id="UP000002036">
    <property type="component" value="Chromosome G"/>
</dbReference>
<dbReference type="STRING" id="559295.C5DMK3"/>
<feature type="compositionally biased region" description="Basic and acidic residues" evidence="4">
    <location>
        <begin position="1206"/>
        <end position="1216"/>
    </location>
</feature>
<dbReference type="FunCoup" id="C5DMK3">
    <property type="interactions" value="163"/>
</dbReference>
<dbReference type="RefSeq" id="XP_002555451.1">
    <property type="nucleotide sequence ID" value="XM_002555405.1"/>
</dbReference>
<feature type="compositionally biased region" description="Basic and acidic residues" evidence="4">
    <location>
        <begin position="989"/>
        <end position="1002"/>
    </location>
</feature>
<evidence type="ECO:0000256" key="5">
    <source>
        <dbReference type="SAM" id="SignalP"/>
    </source>
</evidence>
<dbReference type="GO" id="GO:0005634">
    <property type="term" value="C:nucleus"/>
    <property type="evidence" value="ECO:0007669"/>
    <property type="project" value="UniProtKB-SubCell"/>
</dbReference>
<feature type="chain" id="PRO_5002950434" evidence="5">
    <location>
        <begin position="26"/>
        <end position="1599"/>
    </location>
</feature>
<feature type="compositionally biased region" description="Polar residues" evidence="4">
    <location>
        <begin position="1087"/>
        <end position="1107"/>
    </location>
</feature>
<evidence type="ECO:0000256" key="4">
    <source>
        <dbReference type="SAM" id="MobiDB-lite"/>
    </source>
</evidence>
<dbReference type="OrthoDB" id="248320at2759"/>
<feature type="compositionally biased region" description="Polar residues" evidence="4">
    <location>
        <begin position="758"/>
        <end position="778"/>
    </location>
</feature>
<reference evidence="7 8" key="1">
    <citation type="journal article" date="2009" name="Genome Res.">
        <title>Comparative genomics of protoploid Saccharomycetaceae.</title>
        <authorList>
            <consortium name="The Genolevures Consortium"/>
            <person name="Souciet J.-L."/>
            <person name="Dujon B."/>
            <person name="Gaillardin C."/>
            <person name="Johnston M."/>
            <person name="Baret P.V."/>
            <person name="Cliften P."/>
            <person name="Sherman D.J."/>
            <person name="Weissenbach J."/>
            <person name="Westhof E."/>
            <person name="Wincker P."/>
            <person name="Jubin C."/>
            <person name="Poulain J."/>
            <person name="Barbe V."/>
            <person name="Segurens B."/>
            <person name="Artiguenave F."/>
            <person name="Anthouard V."/>
            <person name="Vacherie B."/>
            <person name="Val M.-E."/>
            <person name="Fulton R.S."/>
            <person name="Minx P."/>
            <person name="Wilson R."/>
            <person name="Durrens P."/>
            <person name="Jean G."/>
            <person name="Marck C."/>
            <person name="Martin T."/>
            <person name="Nikolski M."/>
            <person name="Rolland T."/>
            <person name="Seret M.-L."/>
            <person name="Casaregola S."/>
            <person name="Despons L."/>
            <person name="Fairhead C."/>
            <person name="Fischer G."/>
            <person name="Lafontaine I."/>
            <person name="Leh V."/>
            <person name="Lemaire M."/>
            <person name="de Montigny J."/>
            <person name="Neuveglise C."/>
            <person name="Thierry A."/>
            <person name="Blanc-Lenfle I."/>
            <person name="Bleykasten C."/>
            <person name="Diffels J."/>
            <person name="Fritsch E."/>
            <person name="Frangeul L."/>
            <person name="Goeffon A."/>
            <person name="Jauniaux N."/>
            <person name="Kachouri-Lafond R."/>
            <person name="Payen C."/>
            <person name="Potier S."/>
            <person name="Pribylova L."/>
            <person name="Ozanne C."/>
            <person name="Richard G.-F."/>
            <person name="Sacerdot C."/>
            <person name="Straub M.-L."/>
            <person name="Talla E."/>
        </authorList>
    </citation>
    <scope>NUCLEOTIDE SEQUENCE [LARGE SCALE GENOMIC DNA]</scope>
    <source>
        <strain evidence="8">ATCC 56472 / CBS 6340 / NRRL Y-8284</strain>
    </source>
</reference>
<feature type="compositionally biased region" description="Polar residues" evidence="4">
    <location>
        <begin position="625"/>
        <end position="636"/>
    </location>
</feature>
<evidence type="ECO:0000313" key="7">
    <source>
        <dbReference type="EMBL" id="CAR25014.1"/>
    </source>
</evidence>
<gene>
    <name evidence="7" type="ordered locus">KLTH0G09636g</name>
</gene>
<evidence type="ECO:0000256" key="3">
    <source>
        <dbReference type="ARBA" id="ARBA00023242"/>
    </source>
</evidence>
<feature type="compositionally biased region" description="Low complexity" evidence="4">
    <location>
        <begin position="973"/>
        <end position="988"/>
    </location>
</feature>
<feature type="compositionally biased region" description="Basic and acidic residues" evidence="4">
    <location>
        <begin position="954"/>
        <end position="971"/>
    </location>
</feature>
<feature type="compositionally biased region" description="Low complexity" evidence="4">
    <location>
        <begin position="503"/>
        <end position="548"/>
    </location>
</feature>
<feature type="region of interest" description="Disordered" evidence="4">
    <location>
        <begin position="1265"/>
        <end position="1284"/>
    </location>
</feature>
<name>C5DMK3_LACTC</name>
<proteinExistence type="predicted"/>
<dbReference type="KEGG" id="lth:KLTH0G09636g"/>
<accession>C5DMK3</accession>
<evidence type="ECO:0000259" key="6">
    <source>
        <dbReference type="Pfam" id="PF16755"/>
    </source>
</evidence>
<dbReference type="eggNOG" id="KOG3630">
    <property type="taxonomic scope" value="Eukaryota"/>
</dbReference>
<feature type="compositionally biased region" description="Low complexity" evidence="4">
    <location>
        <begin position="929"/>
        <end position="943"/>
    </location>
</feature>
<evidence type="ECO:0000313" key="8">
    <source>
        <dbReference type="Proteomes" id="UP000002036"/>
    </source>
</evidence>
<dbReference type="OMA" id="NIYTWRI"/>
<comment type="subcellular location">
    <subcellularLocation>
        <location evidence="1">Nucleus</location>
    </subcellularLocation>
</comment>
<feature type="compositionally biased region" description="Polar residues" evidence="4">
    <location>
        <begin position="1018"/>
        <end position="1028"/>
    </location>
</feature>
<feature type="compositionally biased region" description="Polar residues" evidence="4">
    <location>
        <begin position="798"/>
        <end position="818"/>
    </location>
</feature>
<dbReference type="GeneID" id="8293729"/>
<feature type="compositionally biased region" description="Polar residues" evidence="4">
    <location>
        <begin position="669"/>
        <end position="687"/>
    </location>
</feature>
<feature type="region of interest" description="Disordered" evidence="4">
    <location>
        <begin position="1069"/>
        <end position="1241"/>
    </location>
</feature>
<feature type="compositionally biased region" description="Low complexity" evidence="4">
    <location>
        <begin position="573"/>
        <end position="624"/>
    </location>
</feature>
<feature type="compositionally biased region" description="Polar residues" evidence="4">
    <location>
        <begin position="1144"/>
        <end position="1155"/>
    </location>
</feature>
<keyword evidence="5" id="KW-0732">Signal</keyword>
<sequence length="1599" mass="173078">MRRCLPTRVCPVYIQPLFILCLCACTPPRALRLIFFFNSHNKVIASHHQYKKENLRPDLCTLMSVLGDELPTATSEDFGFKPLGKIDILPSYEEQLPFSKLQNLAISNISKLYAAATNQKVVVGTLHNLRSQLPDAAGTDADASEEPRQLQFLSEKDLECVVYVGFNSAGTAALCITKDFGLFRFDVSQKEWSSLNISLPTSQELTVTSVKPLSPDLQILLVQASNQLYQVEISGASSVIANDITDFDVGHNQYVLMHGDGTIEIHKDFQEQSPKTLTPPDDVLEQISEECVPLAIEVLSELRYLVVFGNPVTESDEDVMYDHRMFLVTLTGNNEAKFQESFDIAPAFGSVLRTPNYYRISLNQLMPSLPHLYVISSAASSELTLLDDNAVIQPNQDSDRAVLPINQDTDNDTNPVGMAVDLTSELQVAEPCQGVNVSNNLPIVFVLNSEGELLVFALFNSSGIKKNEFTAEGAFNALQSEWKASEEMLSIKLKTSTDKETGSSETSGGSRPPTDSSTGTSIEISGSDDSSITAQPSSPSIKSSSPQPFEGQQKSSPFTGQLASEQSSFGKPSFGQPSFGQSSSGQSSFGQSSYGQTSFGKSSLGQSSFGQPSFGQSSFGQSASEKSTFGQPSFGQTAFGKPSLEQPVAGQQAFGKPSFGQPAFGQSVFGKSSVDSSATKPAQSLESKTPALGSDREAVSGAKDTSSQLTQTKPLFGNTTFGQSTPTKPLTDSSMSTAGAGSFGKPAFGKPAFGSGFQFGTSNPQINSDGSKDTASSQPAFKAPAFGAPAFGTPAFGQTSIGSHESKPQVTGTENSTGSGFGAFSAFAKTDSPFSKLSSGPSPFINKPVADKPESNESEGKETLKSKPDESSSIGSEHGFGIPSKSLFSKTAISNSSSVNSSASKSDSKDNASSLFSNFNDKIAEHKQSQSPFSQFQNQPVPSATNNEESTNDDESHQAEDSDSNSDKETSTGDDASSTESSEDAQSQPEHDEQLKLTKEGDSGNSDQFSKEQHSLEPGSNKTDFSSLTERIKKVANIDGNSFSDAFSKSMTVKEPEASQTGASAFSKFSKGLQKSPKPAFSFANIGKQQSLNTDSKLTNSSNNLGRSTLGERDTEKDSKVNRKESQDSKKSEHQSAAKEEGSEATTTFNKSEGSFDQKGANEAVLREGKTLSGKETDELGESDTWKPSAAVSQKETTDEYCSSEVDSKEASKEVSEESPVNLPDTEYPGKRTETSTEGESFDDLDDLKEELEHIKTNTDKIKMPTSSEHATEPAHTNPRFALGNSSTETFDAKTQTFRQVHDAEVGTEKNAVDHADVQAFENDEKYLAQQYAPKKIGTFFIGAKLLQKPSLSKNETMKRIEATFNVVSSELEVLEGNLKNIGEFINDQSKNPFSRTAETLFLNYTWRLEEASVLNSFVKELFEEGGPTFAEVSSLMCDAENLRDKDLVSLKSNQFSTREYFCQLKTLCEQNETFKRGLTFRQTQFQRKLRSKISSVQNLIHNMGGTLRVLQAQASTGDVKETPLVSRLIESSSRRGDLLEAIQALRSEVAELKIRDRSLIKFSDADSATRTAPISELKLKLDTKQQIGQVLMNRLQNT</sequence>
<evidence type="ECO:0000256" key="1">
    <source>
        <dbReference type="ARBA" id="ARBA00004123"/>
    </source>
</evidence>
<keyword evidence="3" id="KW-0539">Nucleus</keyword>
<dbReference type="InterPro" id="IPR039462">
    <property type="entry name" value="Nup159/Nup146_N"/>
</dbReference>
<feature type="compositionally biased region" description="Low complexity" evidence="4">
    <location>
        <begin position="779"/>
        <end position="797"/>
    </location>
</feature>
<evidence type="ECO:0000256" key="2">
    <source>
        <dbReference type="ARBA" id="ARBA00022448"/>
    </source>
</evidence>
<dbReference type="Pfam" id="PF16755">
    <property type="entry name" value="Beta-prop_NUP159_NUP214"/>
    <property type="match status" value="1"/>
</dbReference>
<keyword evidence="2" id="KW-0813">Transport</keyword>